<dbReference type="Proteomes" id="UP000286045">
    <property type="component" value="Unassembled WGS sequence"/>
</dbReference>
<feature type="compositionally biased region" description="Polar residues" evidence="1">
    <location>
        <begin position="33"/>
        <end position="48"/>
    </location>
</feature>
<evidence type="ECO:0000313" key="3">
    <source>
        <dbReference type="Proteomes" id="UP000286045"/>
    </source>
</evidence>
<protein>
    <submittedName>
        <fullName evidence="2">Uncharacterized protein</fullName>
    </submittedName>
</protein>
<feature type="compositionally biased region" description="Basic and acidic residues" evidence="1">
    <location>
        <begin position="1"/>
        <end position="25"/>
    </location>
</feature>
<feature type="compositionally biased region" description="Low complexity" evidence="1">
    <location>
        <begin position="191"/>
        <end position="200"/>
    </location>
</feature>
<evidence type="ECO:0000313" key="2">
    <source>
        <dbReference type="EMBL" id="RWA03077.1"/>
    </source>
</evidence>
<dbReference type="AlphaFoldDB" id="A0A439CLN3"/>
<organism evidence="2 3">
    <name type="scientific">Xylaria grammica</name>
    <dbReference type="NCBI Taxonomy" id="363999"/>
    <lineage>
        <taxon>Eukaryota</taxon>
        <taxon>Fungi</taxon>
        <taxon>Dikarya</taxon>
        <taxon>Ascomycota</taxon>
        <taxon>Pezizomycotina</taxon>
        <taxon>Sordariomycetes</taxon>
        <taxon>Xylariomycetidae</taxon>
        <taxon>Xylariales</taxon>
        <taxon>Xylariaceae</taxon>
        <taxon>Xylaria</taxon>
    </lineage>
</organism>
<accession>A0A439CLN3</accession>
<dbReference type="EMBL" id="RYZI01000960">
    <property type="protein sequence ID" value="RWA03077.1"/>
    <property type="molecule type" value="Genomic_DNA"/>
</dbReference>
<feature type="compositionally biased region" description="Polar residues" evidence="1">
    <location>
        <begin position="101"/>
        <end position="110"/>
    </location>
</feature>
<sequence>MANDRDSQKYQDDYQRGLDRINDVRRKQRESRVTQSSGGSDGSEPSNGSTHLHSPLVPLPPSAPTPTPTPATTTAANDKDRRYTEDYLQAQAAIEAHRKSISSSSNTGASDRNCPAATATPTPHHSPANGGAGARARAREEEEEEDRSRLPNLELFNHDDDDDGIRHRNPHRNPASHRDQGEAPPHPPTAQPTQTHANPPSRGDLASRLSTLLYTVCLGNRKRMAATLLLAVSLLGPHHIPVFGFLIAPLSRAGLSLLSWCLHTLVVDRLLRAAGVGPSVAVCDSRSYDGGGRPNGTTLVQARQDLIADYESLITVL</sequence>
<gene>
    <name evidence="2" type="ORF">EKO27_g12029</name>
</gene>
<feature type="compositionally biased region" description="Pro residues" evidence="1">
    <location>
        <begin position="57"/>
        <end position="69"/>
    </location>
</feature>
<keyword evidence="3" id="KW-1185">Reference proteome</keyword>
<reference evidence="2 3" key="1">
    <citation type="submission" date="2018-12" db="EMBL/GenBank/DDBJ databases">
        <title>Draft genome sequence of Xylaria grammica IHI A82.</title>
        <authorList>
            <person name="Buettner E."/>
            <person name="Kellner H."/>
        </authorList>
    </citation>
    <scope>NUCLEOTIDE SEQUENCE [LARGE SCALE GENOMIC DNA]</scope>
    <source>
        <strain evidence="2 3">IHI A82</strain>
    </source>
</reference>
<comment type="caution">
    <text evidence="2">The sequence shown here is derived from an EMBL/GenBank/DDBJ whole genome shotgun (WGS) entry which is preliminary data.</text>
</comment>
<evidence type="ECO:0000256" key="1">
    <source>
        <dbReference type="SAM" id="MobiDB-lite"/>
    </source>
</evidence>
<feature type="region of interest" description="Disordered" evidence="1">
    <location>
        <begin position="1"/>
        <end position="204"/>
    </location>
</feature>
<proteinExistence type="predicted"/>
<name>A0A439CLN3_9PEZI</name>